<feature type="compositionally biased region" description="Polar residues" evidence="1">
    <location>
        <begin position="45"/>
        <end position="56"/>
    </location>
</feature>
<evidence type="ECO:0000256" key="1">
    <source>
        <dbReference type="SAM" id="MobiDB-lite"/>
    </source>
</evidence>
<feature type="region of interest" description="Disordered" evidence="1">
    <location>
        <begin position="16"/>
        <end position="74"/>
    </location>
</feature>
<feature type="compositionally biased region" description="Low complexity" evidence="1">
    <location>
        <begin position="57"/>
        <end position="74"/>
    </location>
</feature>
<accession>A0A915D6U0</accession>
<evidence type="ECO:0000313" key="3">
    <source>
        <dbReference type="WBParaSite" id="jg1609.1"/>
    </source>
</evidence>
<organism evidence="2 3">
    <name type="scientific">Ditylenchus dipsaci</name>
    <dbReference type="NCBI Taxonomy" id="166011"/>
    <lineage>
        <taxon>Eukaryota</taxon>
        <taxon>Metazoa</taxon>
        <taxon>Ecdysozoa</taxon>
        <taxon>Nematoda</taxon>
        <taxon>Chromadorea</taxon>
        <taxon>Rhabditida</taxon>
        <taxon>Tylenchina</taxon>
        <taxon>Tylenchomorpha</taxon>
        <taxon>Sphaerularioidea</taxon>
        <taxon>Anguinidae</taxon>
        <taxon>Anguininae</taxon>
        <taxon>Ditylenchus</taxon>
    </lineage>
</organism>
<dbReference type="Proteomes" id="UP000887574">
    <property type="component" value="Unplaced"/>
</dbReference>
<feature type="compositionally biased region" description="Polar residues" evidence="1">
    <location>
        <begin position="96"/>
        <end position="110"/>
    </location>
</feature>
<keyword evidence="2" id="KW-1185">Reference proteome</keyword>
<reference evidence="3" key="1">
    <citation type="submission" date="2022-11" db="UniProtKB">
        <authorList>
            <consortium name="WormBaseParasite"/>
        </authorList>
    </citation>
    <scope>IDENTIFICATION</scope>
</reference>
<dbReference type="WBParaSite" id="jg1609.1">
    <property type="protein sequence ID" value="jg1609.1"/>
    <property type="gene ID" value="jg1609"/>
</dbReference>
<sequence>MSIVEANNVSAAQIRWSSRPKIQKRQSVKSELGQSCQQPARPHSRSYQQMSKQNLQSKSRSPSSSIQEDSSQRSRPIVAVLARKLLVAVSARSWSQSRQQYASQKNSVSKSSRDSGDEWQLGNSKPLPDYETLGNNASVDRDSISSDSHAARQARSMMNLRHLQINRSNDADHQNKEKSFETLADLVQYYNAFMDAKNKSLLVSSQRSSSNLPLFYYSQ</sequence>
<dbReference type="AlphaFoldDB" id="A0A915D6U0"/>
<proteinExistence type="predicted"/>
<protein>
    <submittedName>
        <fullName evidence="3">Uncharacterized protein</fullName>
    </submittedName>
</protein>
<name>A0A915D6U0_9BILA</name>
<evidence type="ECO:0000313" key="2">
    <source>
        <dbReference type="Proteomes" id="UP000887574"/>
    </source>
</evidence>
<feature type="region of interest" description="Disordered" evidence="1">
    <location>
        <begin position="96"/>
        <end position="153"/>
    </location>
</feature>